<evidence type="ECO:0000313" key="1">
    <source>
        <dbReference type="EMBL" id="AFC99691.1"/>
    </source>
</evidence>
<dbReference type="STRING" id="1041930.Mtc_0933"/>
<gene>
    <name evidence="1" type="ordered locus">Mtc_0933</name>
</gene>
<dbReference type="KEGG" id="mez:Mtc_0933"/>
<name>H8I4D4_METCZ</name>
<sequence>MPASLAFGTSLIPLYRHFSATSTTLPAAFCLNSRLMGAPPTLRLPIVTLLSQGEVRVYKSQLFIEGVLFRSLERVSVIRLIIAQ</sequence>
<proteinExistence type="predicted"/>
<dbReference type="AlphaFoldDB" id="H8I4D4"/>
<dbReference type="Proteomes" id="UP000005233">
    <property type="component" value="Chromosome"/>
</dbReference>
<dbReference type="RefSeq" id="WP_014405529.1">
    <property type="nucleotide sequence ID" value="NC_017034.1"/>
</dbReference>
<dbReference type="GeneID" id="41009240"/>
<dbReference type="EMBL" id="CP003243">
    <property type="protein sequence ID" value="AFC99691.1"/>
    <property type="molecule type" value="Genomic_DNA"/>
</dbReference>
<organism evidence="1 2">
    <name type="scientific">Methanocella conradii (strain DSM 24694 / JCM 17849 / CGMCC 1.5162 / HZ254)</name>
    <dbReference type="NCBI Taxonomy" id="1041930"/>
    <lineage>
        <taxon>Archaea</taxon>
        <taxon>Methanobacteriati</taxon>
        <taxon>Methanobacteriota</taxon>
        <taxon>Stenosarchaea group</taxon>
        <taxon>Methanomicrobia</taxon>
        <taxon>Methanocellales</taxon>
        <taxon>Methanocellaceae</taxon>
        <taxon>Methanocella</taxon>
    </lineage>
</organism>
<keyword evidence="2" id="KW-1185">Reference proteome</keyword>
<evidence type="ECO:0000313" key="2">
    <source>
        <dbReference type="Proteomes" id="UP000005233"/>
    </source>
</evidence>
<accession>H8I4D4</accession>
<reference evidence="1 2" key="1">
    <citation type="journal article" date="2012" name="J. Bacteriol.">
        <title>Complete genome sequence of a thermophilic methanogen, Methanocella conradii HZ254, isolated from Chinese rice field soil.</title>
        <authorList>
            <person name="Lu Z."/>
            <person name="Lu Y."/>
        </authorList>
    </citation>
    <scope>NUCLEOTIDE SEQUENCE [LARGE SCALE GENOMIC DNA]</scope>
    <source>
        <strain evidence="2">DSM 24694 / JCM 17849 / CGMCC 1.5162 / HZ254</strain>
    </source>
</reference>
<protein>
    <submittedName>
        <fullName evidence="1">Uncharacterized protein</fullName>
    </submittedName>
</protein>
<dbReference type="HOGENOM" id="CLU_2519745_0_0_2"/>